<evidence type="ECO:0000256" key="2">
    <source>
        <dbReference type="ARBA" id="ARBA00004236"/>
    </source>
</evidence>
<keyword evidence="13" id="KW-0067">ATP-binding</keyword>
<dbReference type="Pfam" id="PF00512">
    <property type="entry name" value="HisKA"/>
    <property type="match status" value="1"/>
</dbReference>
<dbReference type="Gene3D" id="1.10.287.130">
    <property type="match status" value="1"/>
</dbReference>
<evidence type="ECO:0000313" key="20">
    <source>
        <dbReference type="EMBL" id="MEK8027204.1"/>
    </source>
</evidence>
<evidence type="ECO:0000256" key="7">
    <source>
        <dbReference type="ARBA" id="ARBA00022553"/>
    </source>
</evidence>
<keyword evidence="10 18" id="KW-0812">Transmembrane</keyword>
<evidence type="ECO:0000256" key="15">
    <source>
        <dbReference type="ARBA" id="ARBA00023012"/>
    </source>
</evidence>
<dbReference type="SUPFAM" id="SSF55874">
    <property type="entry name" value="ATPase domain of HSP90 chaperone/DNA topoisomerase II/histidine kinase"/>
    <property type="match status" value="1"/>
</dbReference>
<dbReference type="SUPFAM" id="SSF47384">
    <property type="entry name" value="Homodimeric domain of signal transducing histidine kinase"/>
    <property type="match status" value="1"/>
</dbReference>
<dbReference type="InterPro" id="IPR050351">
    <property type="entry name" value="BphY/WalK/GraS-like"/>
</dbReference>
<dbReference type="PROSITE" id="PS50109">
    <property type="entry name" value="HIS_KIN"/>
    <property type="match status" value="1"/>
</dbReference>
<dbReference type="SMART" id="SM00091">
    <property type="entry name" value="PAS"/>
    <property type="match status" value="1"/>
</dbReference>
<dbReference type="InterPro" id="IPR036890">
    <property type="entry name" value="HATPase_C_sf"/>
</dbReference>
<evidence type="ECO:0000313" key="21">
    <source>
        <dbReference type="Proteomes" id="UP001368500"/>
    </source>
</evidence>
<dbReference type="NCBIfam" id="TIGR02966">
    <property type="entry name" value="phoR_proteo"/>
    <property type="match status" value="1"/>
</dbReference>
<dbReference type="SMART" id="SM00388">
    <property type="entry name" value="HisKA"/>
    <property type="match status" value="1"/>
</dbReference>
<accession>A0ABU9BBC1</accession>
<evidence type="ECO:0000256" key="17">
    <source>
        <dbReference type="ARBA" id="ARBA00025207"/>
    </source>
</evidence>
<feature type="transmembrane region" description="Helical" evidence="18">
    <location>
        <begin position="34"/>
        <end position="53"/>
    </location>
</feature>
<keyword evidence="21" id="KW-1185">Reference proteome</keyword>
<keyword evidence="7" id="KW-0597">Phosphoprotein</keyword>
<dbReference type="Gene3D" id="3.30.565.10">
    <property type="entry name" value="Histidine kinase-like ATPase, C-terminal domain"/>
    <property type="match status" value="1"/>
</dbReference>
<organism evidence="20 21">
    <name type="scientific">Pseudaquabacterium rugosum</name>
    <dbReference type="NCBI Taxonomy" id="2984194"/>
    <lineage>
        <taxon>Bacteria</taxon>
        <taxon>Pseudomonadati</taxon>
        <taxon>Pseudomonadota</taxon>
        <taxon>Betaproteobacteria</taxon>
        <taxon>Burkholderiales</taxon>
        <taxon>Sphaerotilaceae</taxon>
        <taxon>Pseudaquabacterium</taxon>
    </lineage>
</organism>
<keyword evidence="9 20" id="KW-0808">Transferase</keyword>
<sequence length="463" mass="50320">MVWLLPRLLLTLLAMAAGALLGDRLGLRLGHERLGWLVGAAIGVSAAFAVDALRVARLMRWLRSTSPEATAPRSPGFWGELGYRLERSLRARDRALAAERQRLDDFLSAIEASPNGVMLLDDQDRIGWCNRAAALQLGLDARRDEGQAVTNLVRAPAFVQHLQHADWQQPVTVVVRGGEATLQLILRGYGKGQKLVLTQDVTERLRSEAMRRDFVANVSHEIRTPLTVLAGFVETMQSLPLSAAERGRVLTLMSEQTGRMQALVSDLLTLAQLEGSPLPPTDSLAPLGKLLQRALADGQTLSGGRHQWLPPEPALTDSWTERVAIAGRESELLSAVQNLVTNAVRYTPTGGQIGLVARLRDDAGLVIEVHDNGPGIAREHLARLTERFYRVDPSRARETGGTGLGLSIVKHVMQRHGGELDIESMPGKGSRFRLVLPAARVVRPDAVAAGDQSAPRAKTSVHS</sequence>
<dbReference type="Proteomes" id="UP001368500">
    <property type="component" value="Unassembled WGS sequence"/>
</dbReference>
<keyword evidence="14 18" id="KW-1133">Transmembrane helix</keyword>
<evidence type="ECO:0000256" key="11">
    <source>
        <dbReference type="ARBA" id="ARBA00022741"/>
    </source>
</evidence>
<feature type="domain" description="Histidine kinase" evidence="19">
    <location>
        <begin position="217"/>
        <end position="440"/>
    </location>
</feature>
<dbReference type="InterPro" id="IPR035965">
    <property type="entry name" value="PAS-like_dom_sf"/>
</dbReference>
<dbReference type="InterPro" id="IPR036097">
    <property type="entry name" value="HisK_dim/P_sf"/>
</dbReference>
<evidence type="ECO:0000256" key="6">
    <source>
        <dbReference type="ARBA" id="ARBA00022475"/>
    </source>
</evidence>
<dbReference type="EMBL" id="JBBUTF010000013">
    <property type="protein sequence ID" value="MEK8027204.1"/>
    <property type="molecule type" value="Genomic_DNA"/>
</dbReference>
<dbReference type="InterPro" id="IPR005467">
    <property type="entry name" value="His_kinase_dom"/>
</dbReference>
<comment type="function">
    <text evidence="17">Member of the two-component regulatory system PhoR/PhoB involved in the phosphate regulon genes expression. PhoR may function as a membrane-associated protein kinase that phosphorylates PhoB in response to environmental signals.</text>
</comment>
<reference evidence="20 21" key="1">
    <citation type="submission" date="2024-04" db="EMBL/GenBank/DDBJ databases">
        <title>Novel species of the genus Ideonella isolated from streams.</title>
        <authorList>
            <person name="Lu H."/>
        </authorList>
    </citation>
    <scope>NUCLEOTIDE SEQUENCE [LARGE SCALE GENOMIC DNA]</scope>
    <source>
        <strain evidence="20 21">BYS139W</strain>
    </source>
</reference>
<dbReference type="SUPFAM" id="SSF55785">
    <property type="entry name" value="PYP-like sensor domain (PAS domain)"/>
    <property type="match status" value="1"/>
</dbReference>
<dbReference type="InterPro" id="IPR000014">
    <property type="entry name" value="PAS"/>
</dbReference>
<dbReference type="Pfam" id="PF13188">
    <property type="entry name" value="PAS_8"/>
    <property type="match status" value="1"/>
</dbReference>
<keyword evidence="15" id="KW-0902">Two-component regulatory system</keyword>
<evidence type="ECO:0000259" key="19">
    <source>
        <dbReference type="PROSITE" id="PS50109"/>
    </source>
</evidence>
<dbReference type="RefSeq" id="WP_341374983.1">
    <property type="nucleotide sequence ID" value="NZ_JBBUTF010000013.1"/>
</dbReference>
<proteinExistence type="predicted"/>
<dbReference type="PRINTS" id="PR00344">
    <property type="entry name" value="BCTRLSENSOR"/>
</dbReference>
<comment type="caution">
    <text evidence="20">The sequence shown here is derived from an EMBL/GenBank/DDBJ whole genome shotgun (WGS) entry which is preliminary data.</text>
</comment>
<dbReference type="GO" id="GO:0004673">
    <property type="term" value="F:protein histidine kinase activity"/>
    <property type="evidence" value="ECO:0007669"/>
    <property type="project" value="UniProtKB-EC"/>
</dbReference>
<dbReference type="PANTHER" id="PTHR45453:SF1">
    <property type="entry name" value="PHOSPHATE REGULON SENSOR PROTEIN PHOR"/>
    <property type="match status" value="1"/>
</dbReference>
<evidence type="ECO:0000256" key="12">
    <source>
        <dbReference type="ARBA" id="ARBA00022777"/>
    </source>
</evidence>
<evidence type="ECO:0000256" key="14">
    <source>
        <dbReference type="ARBA" id="ARBA00022989"/>
    </source>
</evidence>
<evidence type="ECO:0000256" key="8">
    <source>
        <dbReference type="ARBA" id="ARBA00022592"/>
    </source>
</evidence>
<dbReference type="SMART" id="SM00387">
    <property type="entry name" value="HATPase_c"/>
    <property type="match status" value="1"/>
</dbReference>
<dbReference type="InterPro" id="IPR003661">
    <property type="entry name" value="HisK_dim/P_dom"/>
</dbReference>
<dbReference type="EC" id="2.7.13.3" evidence="3"/>
<evidence type="ECO:0000256" key="3">
    <source>
        <dbReference type="ARBA" id="ARBA00012438"/>
    </source>
</evidence>
<dbReference type="InterPro" id="IPR003594">
    <property type="entry name" value="HATPase_dom"/>
</dbReference>
<gene>
    <name evidence="20" type="primary">phoR</name>
    <name evidence="20" type="ORF">AACH11_14650</name>
</gene>
<dbReference type="Gene3D" id="3.30.450.20">
    <property type="entry name" value="PAS domain"/>
    <property type="match status" value="1"/>
</dbReference>
<dbReference type="Pfam" id="PF02518">
    <property type="entry name" value="HATPase_c"/>
    <property type="match status" value="1"/>
</dbReference>
<dbReference type="InterPro" id="IPR004358">
    <property type="entry name" value="Sig_transdc_His_kin-like_C"/>
</dbReference>
<evidence type="ECO:0000256" key="4">
    <source>
        <dbReference type="ARBA" id="ARBA00019665"/>
    </source>
</evidence>
<evidence type="ECO:0000256" key="5">
    <source>
        <dbReference type="ARBA" id="ARBA00022448"/>
    </source>
</evidence>
<evidence type="ECO:0000256" key="10">
    <source>
        <dbReference type="ARBA" id="ARBA00022692"/>
    </source>
</evidence>
<evidence type="ECO:0000256" key="1">
    <source>
        <dbReference type="ARBA" id="ARBA00000085"/>
    </source>
</evidence>
<keyword evidence="11" id="KW-0547">Nucleotide-binding</keyword>
<evidence type="ECO:0000256" key="9">
    <source>
        <dbReference type="ARBA" id="ARBA00022679"/>
    </source>
</evidence>
<keyword evidence="5" id="KW-0813">Transport</keyword>
<keyword evidence="6" id="KW-1003">Cell membrane</keyword>
<dbReference type="PANTHER" id="PTHR45453">
    <property type="entry name" value="PHOSPHATE REGULON SENSOR PROTEIN PHOR"/>
    <property type="match status" value="1"/>
</dbReference>
<name>A0ABU9BBC1_9BURK</name>
<protein>
    <recommendedName>
        <fullName evidence="4">Phosphate regulon sensor protein PhoR</fullName>
        <ecNumber evidence="3">2.7.13.3</ecNumber>
    </recommendedName>
</protein>
<keyword evidence="12 20" id="KW-0418">Kinase</keyword>
<dbReference type="InterPro" id="IPR014310">
    <property type="entry name" value="Sig_transdc_His_kinase_PhoR"/>
</dbReference>
<comment type="subcellular location">
    <subcellularLocation>
        <location evidence="2">Cell membrane</location>
    </subcellularLocation>
</comment>
<evidence type="ECO:0000256" key="13">
    <source>
        <dbReference type="ARBA" id="ARBA00022840"/>
    </source>
</evidence>
<comment type="catalytic activity">
    <reaction evidence="1">
        <text>ATP + protein L-histidine = ADP + protein N-phospho-L-histidine.</text>
        <dbReference type="EC" id="2.7.13.3"/>
    </reaction>
</comment>
<keyword evidence="8" id="KW-0592">Phosphate transport</keyword>
<keyword evidence="16 18" id="KW-0472">Membrane</keyword>
<evidence type="ECO:0000256" key="18">
    <source>
        <dbReference type="SAM" id="Phobius"/>
    </source>
</evidence>
<dbReference type="CDD" id="cd00082">
    <property type="entry name" value="HisKA"/>
    <property type="match status" value="1"/>
</dbReference>
<evidence type="ECO:0000256" key="16">
    <source>
        <dbReference type="ARBA" id="ARBA00023136"/>
    </source>
</evidence>